<reference evidence="5" key="1">
    <citation type="submission" date="2024-06" db="EMBL/GenBank/DDBJ databases">
        <title>Multi-omics analyses provide insights into the biosynthesis of the anticancer antibiotic pleurotin in Hohenbuehelia grisea.</title>
        <authorList>
            <person name="Weaver J.A."/>
            <person name="Alberti F."/>
        </authorList>
    </citation>
    <scope>NUCLEOTIDE SEQUENCE [LARGE SCALE GENOMIC DNA]</scope>
    <source>
        <strain evidence="5">T-177</strain>
    </source>
</reference>
<sequence>MRHSRPAFSAFLILLYRCWSGEAVAHGSQVNITMDDTDPSILYMPSSSWHSSSVPCSFCLSPDPNLAYQKTYHDGTHIVPTVDGDDNLPTSSATVASSSQAPRSSAPPAAPKQPDTDDDDDNDDDKGGGKGKGGSRLRLRFRKRDDVNPFFTDKLDADDVGFVDAPVSVQFQFTGSAVYLYGLLPQATAMPNQTPTTMNLTFTLDDQPMTPYTHSGALSESTYVPNVNVFAASGLADSPHNLRVDIGPDSVFLFDYMIYTQSAEEAASHSTTAPGVQLTSSSPSSTEDASEKRHNIATFAGAVGGSVGVLGVLALGIAISLIRRRRAAARRDRRDREASLHTNASEDSPPMQGPAPFVPRYFPGTVPAAPPPYVPRSPSPASSSSSHSLSMSMVPESLAASAYVARPPSFPTTAPSMTTASTYTPLLSSLALSSQPGTHALTYADLPPATPPLEDGTVLPTPPPSFGEAIATGVPARLEFMAPPGISLTLPTTVNSITPSSPVTESGAEPPPSHSPRLPARPLSPSSPSAPSPPPRSPRRTSLPLETPSSPTAPLLPGRSLSTASGSNLDERP</sequence>
<dbReference type="EMBL" id="JASNQZ010000010">
    <property type="protein sequence ID" value="KAL0952876.1"/>
    <property type="molecule type" value="Genomic_DNA"/>
</dbReference>
<accession>A0ABR3JB05</accession>
<keyword evidence="5" id="KW-1185">Reference proteome</keyword>
<feature type="region of interest" description="Disordered" evidence="1">
    <location>
        <begin position="441"/>
        <end position="467"/>
    </location>
</feature>
<keyword evidence="3" id="KW-0732">Signal</keyword>
<keyword evidence="2" id="KW-1133">Transmembrane helix</keyword>
<organism evidence="4 5">
    <name type="scientific">Hohenbuehelia grisea</name>
    <dbReference type="NCBI Taxonomy" id="104357"/>
    <lineage>
        <taxon>Eukaryota</taxon>
        <taxon>Fungi</taxon>
        <taxon>Dikarya</taxon>
        <taxon>Basidiomycota</taxon>
        <taxon>Agaricomycotina</taxon>
        <taxon>Agaricomycetes</taxon>
        <taxon>Agaricomycetidae</taxon>
        <taxon>Agaricales</taxon>
        <taxon>Pleurotineae</taxon>
        <taxon>Pleurotaceae</taxon>
        <taxon>Hohenbuehelia</taxon>
    </lineage>
</organism>
<feature type="region of interest" description="Disordered" evidence="1">
    <location>
        <begin position="327"/>
        <end position="362"/>
    </location>
</feature>
<feature type="region of interest" description="Disordered" evidence="1">
    <location>
        <begin position="268"/>
        <end position="292"/>
    </location>
</feature>
<protein>
    <submittedName>
        <fullName evidence="4">Uncharacterized protein</fullName>
    </submittedName>
</protein>
<feature type="compositionally biased region" description="Basic and acidic residues" evidence="1">
    <location>
        <begin position="329"/>
        <end position="339"/>
    </location>
</feature>
<feature type="compositionally biased region" description="Low complexity" evidence="1">
    <location>
        <begin position="515"/>
        <end position="527"/>
    </location>
</feature>
<feature type="transmembrane region" description="Helical" evidence="2">
    <location>
        <begin position="299"/>
        <end position="322"/>
    </location>
</feature>
<feature type="compositionally biased region" description="Polar residues" evidence="1">
    <location>
        <begin position="491"/>
        <end position="504"/>
    </location>
</feature>
<gene>
    <name evidence="4" type="ORF">HGRIS_007095</name>
</gene>
<evidence type="ECO:0000313" key="5">
    <source>
        <dbReference type="Proteomes" id="UP001556367"/>
    </source>
</evidence>
<keyword evidence="2" id="KW-0472">Membrane</keyword>
<keyword evidence="2" id="KW-0812">Transmembrane</keyword>
<evidence type="ECO:0000256" key="3">
    <source>
        <dbReference type="SAM" id="SignalP"/>
    </source>
</evidence>
<feature type="compositionally biased region" description="Low complexity" evidence="1">
    <location>
        <begin position="90"/>
        <end position="107"/>
    </location>
</feature>
<dbReference type="Gene3D" id="2.60.120.260">
    <property type="entry name" value="Galactose-binding domain-like"/>
    <property type="match status" value="1"/>
</dbReference>
<feature type="region of interest" description="Disordered" evidence="1">
    <location>
        <begin position="79"/>
        <end position="137"/>
    </location>
</feature>
<feature type="signal peptide" evidence="3">
    <location>
        <begin position="1"/>
        <end position="23"/>
    </location>
</feature>
<evidence type="ECO:0000256" key="2">
    <source>
        <dbReference type="SAM" id="Phobius"/>
    </source>
</evidence>
<comment type="caution">
    <text evidence="4">The sequence shown here is derived from an EMBL/GenBank/DDBJ whole genome shotgun (WGS) entry which is preliminary data.</text>
</comment>
<evidence type="ECO:0000256" key="1">
    <source>
        <dbReference type="SAM" id="MobiDB-lite"/>
    </source>
</evidence>
<proteinExistence type="predicted"/>
<evidence type="ECO:0000313" key="4">
    <source>
        <dbReference type="EMBL" id="KAL0952876.1"/>
    </source>
</evidence>
<name>A0ABR3JB05_9AGAR</name>
<feature type="region of interest" description="Disordered" evidence="1">
    <location>
        <begin position="491"/>
        <end position="573"/>
    </location>
</feature>
<dbReference type="Proteomes" id="UP001556367">
    <property type="component" value="Unassembled WGS sequence"/>
</dbReference>
<feature type="compositionally biased region" description="Polar residues" evidence="1">
    <location>
        <begin position="560"/>
        <end position="573"/>
    </location>
</feature>
<feature type="chain" id="PRO_5046972158" evidence="3">
    <location>
        <begin position="24"/>
        <end position="573"/>
    </location>
</feature>